<keyword evidence="3" id="KW-1003">Cell membrane</keyword>
<dbReference type="PATRIC" id="fig|512565.3.peg.5666"/>
<dbReference type="GO" id="GO:0004713">
    <property type="term" value="F:protein tyrosine kinase activity"/>
    <property type="evidence" value="ECO:0007669"/>
    <property type="project" value="TreeGrafter"/>
</dbReference>
<dbReference type="STRING" id="512565.AMIS_56690"/>
<evidence type="ECO:0000256" key="6">
    <source>
        <dbReference type="ARBA" id="ARBA00022840"/>
    </source>
</evidence>
<keyword evidence="6" id="KW-0067">ATP-binding</keyword>
<evidence type="ECO:0000256" key="1">
    <source>
        <dbReference type="ARBA" id="ARBA00004651"/>
    </source>
</evidence>
<keyword evidence="7 9" id="KW-1133">Transmembrane helix</keyword>
<organism evidence="11 12">
    <name type="scientific">Actinoplanes missouriensis (strain ATCC 14538 / DSM 43046 / CBS 188.64 / JCM 3121 / NBRC 102363 / NCIMB 12654 / NRRL B-3342 / UNCC 431)</name>
    <dbReference type="NCBI Taxonomy" id="512565"/>
    <lineage>
        <taxon>Bacteria</taxon>
        <taxon>Bacillati</taxon>
        <taxon>Actinomycetota</taxon>
        <taxon>Actinomycetes</taxon>
        <taxon>Micromonosporales</taxon>
        <taxon>Micromonosporaceae</taxon>
        <taxon>Actinoplanes</taxon>
    </lineage>
</organism>
<protein>
    <recommendedName>
        <fullName evidence="10">Polysaccharide chain length determinant N-terminal domain-containing protein</fullName>
    </recommendedName>
</protein>
<keyword evidence="4 9" id="KW-0812">Transmembrane</keyword>
<accession>I0HD02</accession>
<dbReference type="Proteomes" id="UP000007882">
    <property type="component" value="Chromosome"/>
</dbReference>
<reference evidence="11 12" key="1">
    <citation type="submission" date="2012-02" db="EMBL/GenBank/DDBJ databases">
        <title>Complete genome sequence of Actinoplanes missouriensis 431 (= NBRC 102363).</title>
        <authorList>
            <person name="Ohnishi Y."/>
            <person name="Ishikawa J."/>
            <person name="Sekine M."/>
            <person name="Hosoyama A."/>
            <person name="Harada T."/>
            <person name="Narita H."/>
            <person name="Hata T."/>
            <person name="Konno Y."/>
            <person name="Tutikane K."/>
            <person name="Fujita N."/>
            <person name="Horinouchi S."/>
            <person name="Hayakawa M."/>
        </authorList>
    </citation>
    <scope>NUCLEOTIDE SEQUENCE [LARGE SCALE GENOMIC DNA]</scope>
    <source>
        <strain evidence="12">ATCC 14538 / DSM 43046 / CBS 188.64 / JCM 3121 / NBRC 102363 / NCIMB 12654 / NRRL B-3342 / UNCC 431</strain>
    </source>
</reference>
<dbReference type="PANTHER" id="PTHR32309:SF13">
    <property type="entry name" value="FERRIC ENTEROBACTIN TRANSPORT PROTEIN FEPE"/>
    <property type="match status" value="1"/>
</dbReference>
<sequence length="465" mass="49586">MGLRDYLGVAKRHWWLVTAWVLVALGAATVVTFNTTPVYAARVTFFFTAPMAAAAELYPASMFSTSRLATYAALLTSDEIAAPLAAMPEVGLSATELAERISSETIADTVLMEVTVEDPSRRRALFVTEKLSVLFKDAVENLERQQTASAIRVEVVDGPHLEPDPVEPQPLNNLALALMGGLIMGAGSAVLREIADSTVRSADALQTLTSVPVLARIPLDGRVPSQAGPFVSAHDSPRTEALRQVRTLLQSAAAEQSLKTLAVTSAVPGEGRSSTTCSLALLFAETGQRVLVVDAELRRPRLARFLGRETATGLSTVLSGSATVEQVIQPWGAGLWLLAGGQSPPNPSELLSSPRMTEVVDEVRRRFDVVIFDCPPLLPVTDGEVIAARADGTLLVVRYAGTSGAEVTGAVRALRGVNATLLGCVLNMVPLKGPDAFPRFEQYTATPKTRRGGRRRAPRLLEMAA</sequence>
<evidence type="ECO:0000256" key="7">
    <source>
        <dbReference type="ARBA" id="ARBA00022989"/>
    </source>
</evidence>
<feature type="domain" description="Polysaccharide chain length determinant N-terminal" evidence="10">
    <location>
        <begin position="3"/>
        <end position="82"/>
    </location>
</feature>
<evidence type="ECO:0000313" key="12">
    <source>
        <dbReference type="Proteomes" id="UP000007882"/>
    </source>
</evidence>
<evidence type="ECO:0000256" key="4">
    <source>
        <dbReference type="ARBA" id="ARBA00022692"/>
    </source>
</evidence>
<dbReference type="RefSeq" id="WP_014445777.1">
    <property type="nucleotide sequence ID" value="NC_017093.1"/>
</dbReference>
<dbReference type="OrthoDB" id="9812433at2"/>
<dbReference type="PANTHER" id="PTHR32309">
    <property type="entry name" value="TYROSINE-PROTEIN KINASE"/>
    <property type="match status" value="1"/>
</dbReference>
<evidence type="ECO:0000256" key="9">
    <source>
        <dbReference type="SAM" id="Phobius"/>
    </source>
</evidence>
<name>I0HD02_ACTM4</name>
<evidence type="ECO:0000256" key="5">
    <source>
        <dbReference type="ARBA" id="ARBA00022741"/>
    </source>
</evidence>
<dbReference type="InterPro" id="IPR050445">
    <property type="entry name" value="Bact_polysacc_biosynth/exp"/>
</dbReference>
<dbReference type="CDD" id="cd05387">
    <property type="entry name" value="BY-kinase"/>
    <property type="match status" value="1"/>
</dbReference>
<evidence type="ECO:0000256" key="3">
    <source>
        <dbReference type="ARBA" id="ARBA00022475"/>
    </source>
</evidence>
<dbReference type="NCBIfam" id="TIGR01007">
    <property type="entry name" value="eps_fam"/>
    <property type="match status" value="1"/>
</dbReference>
<dbReference type="SUPFAM" id="SSF52540">
    <property type="entry name" value="P-loop containing nucleoside triphosphate hydrolases"/>
    <property type="match status" value="1"/>
</dbReference>
<dbReference type="InterPro" id="IPR005702">
    <property type="entry name" value="Wzc-like_C"/>
</dbReference>
<evidence type="ECO:0000256" key="8">
    <source>
        <dbReference type="ARBA" id="ARBA00023136"/>
    </source>
</evidence>
<dbReference type="InterPro" id="IPR027417">
    <property type="entry name" value="P-loop_NTPase"/>
</dbReference>
<dbReference type="GO" id="GO:0005886">
    <property type="term" value="C:plasma membrane"/>
    <property type="evidence" value="ECO:0007669"/>
    <property type="project" value="UniProtKB-SubCell"/>
</dbReference>
<comment type="subcellular location">
    <subcellularLocation>
        <location evidence="1">Cell membrane</location>
        <topology evidence="1">Multi-pass membrane protein</topology>
    </subcellularLocation>
</comment>
<proteinExistence type="inferred from homology"/>
<dbReference type="Pfam" id="PF02706">
    <property type="entry name" value="Wzz"/>
    <property type="match status" value="1"/>
</dbReference>
<dbReference type="Gene3D" id="3.40.50.300">
    <property type="entry name" value="P-loop containing nucleotide triphosphate hydrolases"/>
    <property type="match status" value="1"/>
</dbReference>
<dbReference type="InterPro" id="IPR003856">
    <property type="entry name" value="LPS_length_determ_N"/>
</dbReference>
<dbReference type="GO" id="GO:0005524">
    <property type="term" value="F:ATP binding"/>
    <property type="evidence" value="ECO:0007669"/>
    <property type="project" value="UniProtKB-KW"/>
</dbReference>
<evidence type="ECO:0000256" key="2">
    <source>
        <dbReference type="ARBA" id="ARBA00006683"/>
    </source>
</evidence>
<dbReference type="KEGG" id="ams:AMIS_56690"/>
<dbReference type="AlphaFoldDB" id="I0HD02"/>
<dbReference type="eggNOG" id="COG0489">
    <property type="taxonomic scope" value="Bacteria"/>
</dbReference>
<dbReference type="eggNOG" id="COG3944">
    <property type="taxonomic scope" value="Bacteria"/>
</dbReference>
<feature type="transmembrane region" description="Helical" evidence="9">
    <location>
        <begin position="12"/>
        <end position="33"/>
    </location>
</feature>
<evidence type="ECO:0000259" key="10">
    <source>
        <dbReference type="Pfam" id="PF02706"/>
    </source>
</evidence>
<keyword evidence="12" id="KW-1185">Reference proteome</keyword>
<dbReference type="HOGENOM" id="CLU_009912_4_1_11"/>
<comment type="similarity">
    <text evidence="2">Belongs to the CpsC/CapA family.</text>
</comment>
<dbReference type="EMBL" id="AP012319">
    <property type="protein sequence ID" value="BAL90889.1"/>
    <property type="molecule type" value="Genomic_DNA"/>
</dbReference>
<keyword evidence="5" id="KW-0547">Nucleotide-binding</keyword>
<keyword evidence="8 9" id="KW-0472">Membrane</keyword>
<gene>
    <name evidence="11" type="ordered locus">AMIS_56690</name>
</gene>
<evidence type="ECO:0000313" key="11">
    <source>
        <dbReference type="EMBL" id="BAL90889.1"/>
    </source>
</evidence>